<accession>A0ABY7WML9</accession>
<keyword evidence="2" id="KW-1185">Reference proteome</keyword>
<dbReference type="EMBL" id="CP117880">
    <property type="protein sequence ID" value="WDF69656.1"/>
    <property type="molecule type" value="Genomic_DNA"/>
</dbReference>
<organism evidence="1 2">
    <name type="scientific">Sphingobacterium oryzagri</name>
    <dbReference type="NCBI Taxonomy" id="3025669"/>
    <lineage>
        <taxon>Bacteria</taxon>
        <taxon>Pseudomonadati</taxon>
        <taxon>Bacteroidota</taxon>
        <taxon>Sphingobacteriia</taxon>
        <taxon>Sphingobacteriales</taxon>
        <taxon>Sphingobacteriaceae</taxon>
        <taxon>Sphingobacterium</taxon>
    </lineage>
</organism>
<reference evidence="1 2" key="1">
    <citation type="submission" date="2023-02" db="EMBL/GenBank/DDBJ databases">
        <title>Genome sequence of Sphingobacterium sp. KACC 22765.</title>
        <authorList>
            <person name="Kim S."/>
            <person name="Heo J."/>
            <person name="Kwon S.-W."/>
        </authorList>
    </citation>
    <scope>NUCLEOTIDE SEQUENCE [LARGE SCALE GENOMIC DNA]</scope>
    <source>
        <strain evidence="1 2">KACC 22765</strain>
    </source>
</reference>
<dbReference type="RefSeq" id="WP_274268369.1">
    <property type="nucleotide sequence ID" value="NZ_CP117880.1"/>
</dbReference>
<dbReference type="Proteomes" id="UP001221558">
    <property type="component" value="Chromosome"/>
</dbReference>
<protein>
    <submittedName>
        <fullName evidence="1">Uncharacterized protein</fullName>
    </submittedName>
</protein>
<evidence type="ECO:0000313" key="1">
    <source>
        <dbReference type="EMBL" id="WDF69656.1"/>
    </source>
</evidence>
<name>A0ABY7WML9_9SPHI</name>
<gene>
    <name evidence="1" type="ORF">PQ465_04565</name>
</gene>
<sequence>MQIIFCENCVAAGSSLLYPGKTGTPFTPEIESWDEAGRDSKYLDI</sequence>
<evidence type="ECO:0000313" key="2">
    <source>
        <dbReference type="Proteomes" id="UP001221558"/>
    </source>
</evidence>
<proteinExistence type="predicted"/>